<dbReference type="InterPro" id="IPR001288">
    <property type="entry name" value="Translation_initiation_fac_3"/>
</dbReference>
<dbReference type="SUPFAM" id="SSF54364">
    <property type="entry name" value="Translation initiation factor IF3, N-terminal domain"/>
    <property type="match status" value="1"/>
</dbReference>
<keyword evidence="2 4" id="KW-0396">Initiation factor</keyword>
<feature type="domain" description="Translation initiation factor 3 N-terminal" evidence="8">
    <location>
        <begin position="35"/>
        <end position="109"/>
    </location>
</feature>
<comment type="caution">
    <text evidence="9">The sequence shown here is derived from an EMBL/GenBank/DDBJ whole genome shotgun (WGS) entry which is preliminary data.</text>
</comment>
<comment type="similarity">
    <text evidence="1 4 6">Belongs to the IF-3 family.</text>
</comment>
<dbReference type="Gene3D" id="3.30.110.10">
    <property type="entry name" value="Translation initiation factor 3 (IF-3), C-terminal domain"/>
    <property type="match status" value="1"/>
</dbReference>
<dbReference type="InterPro" id="IPR019815">
    <property type="entry name" value="Translation_initiation_fac_3_C"/>
</dbReference>
<dbReference type="GO" id="GO:0005829">
    <property type="term" value="C:cytosol"/>
    <property type="evidence" value="ECO:0007669"/>
    <property type="project" value="TreeGrafter"/>
</dbReference>
<dbReference type="InterPro" id="IPR036787">
    <property type="entry name" value="T_IF-3_N_sf"/>
</dbReference>
<name>A0A2M8PF92_9CHLR</name>
<keyword evidence="4" id="KW-0963">Cytoplasm</keyword>
<comment type="subunit">
    <text evidence="4 6">Monomer.</text>
</comment>
<dbReference type="Pfam" id="PF00707">
    <property type="entry name" value="IF3_C"/>
    <property type="match status" value="1"/>
</dbReference>
<dbReference type="PANTHER" id="PTHR10938:SF0">
    <property type="entry name" value="TRANSLATION INITIATION FACTOR IF-3, MITOCHONDRIAL"/>
    <property type="match status" value="1"/>
</dbReference>
<dbReference type="GO" id="GO:0016020">
    <property type="term" value="C:membrane"/>
    <property type="evidence" value="ECO:0007669"/>
    <property type="project" value="TreeGrafter"/>
</dbReference>
<evidence type="ECO:0000259" key="8">
    <source>
        <dbReference type="Pfam" id="PF05198"/>
    </source>
</evidence>
<dbReference type="PROSITE" id="PS00938">
    <property type="entry name" value="IF3"/>
    <property type="match status" value="1"/>
</dbReference>
<dbReference type="GO" id="GO:0043022">
    <property type="term" value="F:ribosome binding"/>
    <property type="evidence" value="ECO:0007669"/>
    <property type="project" value="TreeGrafter"/>
</dbReference>
<gene>
    <name evidence="4" type="primary">infC</name>
    <name evidence="9" type="ORF">CUN49_06815</name>
</gene>
<evidence type="ECO:0000313" key="10">
    <source>
        <dbReference type="Proteomes" id="UP000229681"/>
    </source>
</evidence>
<comment type="function">
    <text evidence="4 6">IF-3 binds to the 30S ribosomal subunit and shifts the equilibrium between 70S ribosomes and their 50S and 30S subunits in favor of the free subunits, thus enhancing the availability of 30S subunits on which protein synthesis initiation begins.</text>
</comment>
<protein>
    <recommendedName>
        <fullName evidence="4 5">Translation initiation factor IF-3</fullName>
    </recommendedName>
</protein>
<accession>A0A2M8PF92</accession>
<dbReference type="InterPro" id="IPR036788">
    <property type="entry name" value="T_IF-3_C_sf"/>
</dbReference>
<dbReference type="AlphaFoldDB" id="A0A2M8PF92"/>
<dbReference type="InterPro" id="IPR019813">
    <property type="entry name" value="Translation_initiation_fac3_CS"/>
</dbReference>
<dbReference type="HAMAP" id="MF_00080">
    <property type="entry name" value="IF_3"/>
    <property type="match status" value="1"/>
</dbReference>
<evidence type="ECO:0000259" key="7">
    <source>
        <dbReference type="Pfam" id="PF00707"/>
    </source>
</evidence>
<dbReference type="PANTHER" id="PTHR10938">
    <property type="entry name" value="TRANSLATION INITIATION FACTOR IF-3"/>
    <property type="match status" value="1"/>
</dbReference>
<keyword evidence="3 4" id="KW-0648">Protein biosynthesis</keyword>
<evidence type="ECO:0000256" key="3">
    <source>
        <dbReference type="ARBA" id="ARBA00022917"/>
    </source>
</evidence>
<dbReference type="FunFam" id="3.30.110.10:FF:000001">
    <property type="entry name" value="Translation initiation factor IF-3"/>
    <property type="match status" value="1"/>
</dbReference>
<dbReference type="NCBIfam" id="TIGR00168">
    <property type="entry name" value="infC"/>
    <property type="match status" value="1"/>
</dbReference>
<feature type="domain" description="Translation initiation factor 3 C-terminal" evidence="7">
    <location>
        <begin position="116"/>
        <end position="200"/>
    </location>
</feature>
<evidence type="ECO:0000313" key="9">
    <source>
        <dbReference type="EMBL" id="PJF36171.1"/>
    </source>
</evidence>
<evidence type="ECO:0000256" key="5">
    <source>
        <dbReference type="NCBIfam" id="TIGR00168"/>
    </source>
</evidence>
<dbReference type="EMBL" id="PGTM01000074">
    <property type="protein sequence ID" value="PJF36171.1"/>
    <property type="molecule type" value="Genomic_DNA"/>
</dbReference>
<evidence type="ECO:0000256" key="6">
    <source>
        <dbReference type="RuleBase" id="RU000646"/>
    </source>
</evidence>
<sequence>MLRLGRTWHSSAVCGRQSLPGKVKVVSISSEEYRVNEQIRGVSRVRLVVQGENGKSENLGVKTFREAMEIAQQRGLDLVEVAPNEDPPVCRVMDYSKFLYERSKKEREARKAQKTIEVKEIQLQLKINEFHLGFKIKDARRWLSEGMKVRVRVKFIGREITYPELGRQMLDTVIEALQDVAQVEQPPTLDGRSMLMVLAPLTNKDKKKQQ</sequence>
<evidence type="ECO:0000256" key="1">
    <source>
        <dbReference type="ARBA" id="ARBA00005439"/>
    </source>
</evidence>
<dbReference type="Pfam" id="PF05198">
    <property type="entry name" value="IF3_N"/>
    <property type="match status" value="1"/>
</dbReference>
<dbReference type="GO" id="GO:0003743">
    <property type="term" value="F:translation initiation factor activity"/>
    <property type="evidence" value="ECO:0007669"/>
    <property type="project" value="UniProtKB-UniRule"/>
</dbReference>
<dbReference type="InterPro" id="IPR019814">
    <property type="entry name" value="Translation_initiation_fac_3_N"/>
</dbReference>
<evidence type="ECO:0000256" key="2">
    <source>
        <dbReference type="ARBA" id="ARBA00022540"/>
    </source>
</evidence>
<dbReference type="GO" id="GO:0032790">
    <property type="term" value="P:ribosome disassembly"/>
    <property type="evidence" value="ECO:0007669"/>
    <property type="project" value="TreeGrafter"/>
</dbReference>
<dbReference type="Gene3D" id="3.10.20.80">
    <property type="entry name" value="Translation initiation factor 3 (IF-3), N-terminal domain"/>
    <property type="match status" value="1"/>
</dbReference>
<dbReference type="Proteomes" id="UP000229681">
    <property type="component" value="Unassembled WGS sequence"/>
</dbReference>
<dbReference type="SUPFAM" id="SSF55200">
    <property type="entry name" value="Translation initiation factor IF3, C-terminal domain"/>
    <property type="match status" value="1"/>
</dbReference>
<proteinExistence type="inferred from homology"/>
<reference evidence="9 10" key="1">
    <citation type="submission" date="2017-11" db="EMBL/GenBank/DDBJ databases">
        <title>Evolution of Phototrophy in the Chloroflexi Phylum Driven by Horizontal Gene Transfer.</title>
        <authorList>
            <person name="Ward L.M."/>
            <person name="Hemp J."/>
            <person name="Shih P.M."/>
            <person name="Mcglynn S.E."/>
            <person name="Fischer W."/>
        </authorList>
    </citation>
    <scope>NUCLEOTIDE SEQUENCE [LARGE SCALE GENOMIC DNA]</scope>
    <source>
        <strain evidence="9">JP3_13</strain>
    </source>
</reference>
<evidence type="ECO:0000256" key="4">
    <source>
        <dbReference type="HAMAP-Rule" id="MF_00080"/>
    </source>
</evidence>
<comment type="subcellular location">
    <subcellularLocation>
        <location evidence="4 6">Cytoplasm</location>
    </subcellularLocation>
</comment>
<organism evidence="9 10">
    <name type="scientific">Candidatus Thermofonsia Clade 1 bacterium</name>
    <dbReference type="NCBI Taxonomy" id="2364210"/>
    <lineage>
        <taxon>Bacteria</taxon>
        <taxon>Bacillati</taxon>
        <taxon>Chloroflexota</taxon>
        <taxon>Candidatus Thermofontia</taxon>
        <taxon>Candidatus Thermofonsia Clade 1</taxon>
    </lineage>
</organism>